<dbReference type="InterPro" id="IPR051794">
    <property type="entry name" value="PG_Endopeptidase_C40"/>
</dbReference>
<evidence type="ECO:0000259" key="7">
    <source>
        <dbReference type="PROSITE" id="PS51935"/>
    </source>
</evidence>
<reference evidence="8 9" key="1">
    <citation type="submission" date="2019-02" db="EMBL/GenBank/DDBJ databases">
        <title>Draft Genome Sequence of Streptomyces sp. AM-2504, identified by 16S rRNA comparative analysis as a Streptomyces Kasugaensis strain.</title>
        <authorList>
            <person name="Napolioni V."/>
            <person name="Giuliodori A.M."/>
            <person name="Spurio R."/>
            <person name="Fabbretti A."/>
        </authorList>
    </citation>
    <scope>NUCLEOTIDE SEQUENCE [LARGE SCALE GENOMIC DNA]</scope>
    <source>
        <strain evidence="8 9">AM-2504</strain>
    </source>
</reference>
<proteinExistence type="inferred from homology"/>
<dbReference type="Proteomes" id="UP000292452">
    <property type="component" value="Unassembled WGS sequence"/>
</dbReference>
<keyword evidence="9" id="KW-1185">Reference proteome</keyword>
<keyword evidence="3" id="KW-0378">Hydrolase</keyword>
<feature type="compositionally biased region" description="Basic and acidic residues" evidence="6">
    <location>
        <begin position="248"/>
        <end position="257"/>
    </location>
</feature>
<feature type="region of interest" description="Disordered" evidence="6">
    <location>
        <begin position="18"/>
        <end position="52"/>
    </location>
</feature>
<dbReference type="PANTHER" id="PTHR47359:SF3">
    <property type="entry name" value="NLP_P60 DOMAIN-CONTAINING PROTEIN-RELATED"/>
    <property type="match status" value="1"/>
</dbReference>
<accession>A0A4Q9HU38</accession>
<dbReference type="EMBL" id="SIXH01000143">
    <property type="protein sequence ID" value="TBO58385.1"/>
    <property type="molecule type" value="Genomic_DNA"/>
</dbReference>
<dbReference type="SUPFAM" id="SSF54001">
    <property type="entry name" value="Cysteine proteinases"/>
    <property type="match status" value="1"/>
</dbReference>
<protein>
    <recommendedName>
        <fullName evidence="7">NlpC/P60 domain-containing protein</fullName>
    </recommendedName>
</protein>
<gene>
    <name evidence="8" type="ORF">EYS09_17635</name>
</gene>
<keyword evidence="5" id="KW-0175">Coiled coil</keyword>
<feature type="domain" description="NlpC/P60" evidence="7">
    <location>
        <begin position="272"/>
        <end position="386"/>
    </location>
</feature>
<feature type="region of interest" description="Disordered" evidence="6">
    <location>
        <begin position="248"/>
        <end position="268"/>
    </location>
</feature>
<evidence type="ECO:0000256" key="6">
    <source>
        <dbReference type="SAM" id="MobiDB-lite"/>
    </source>
</evidence>
<feature type="coiled-coil region" evidence="5">
    <location>
        <begin position="210"/>
        <end position="240"/>
    </location>
</feature>
<keyword evidence="2" id="KW-0645">Protease</keyword>
<evidence type="ECO:0000256" key="5">
    <source>
        <dbReference type="SAM" id="Coils"/>
    </source>
</evidence>
<dbReference type="GO" id="GO:0006508">
    <property type="term" value="P:proteolysis"/>
    <property type="evidence" value="ECO:0007669"/>
    <property type="project" value="UniProtKB-KW"/>
</dbReference>
<keyword evidence="4" id="KW-0788">Thiol protease</keyword>
<evidence type="ECO:0000256" key="2">
    <source>
        <dbReference type="ARBA" id="ARBA00022670"/>
    </source>
</evidence>
<name>A0A4Q9HU38_STRKA</name>
<feature type="coiled-coil region" evidence="5">
    <location>
        <begin position="87"/>
        <end position="142"/>
    </location>
</feature>
<dbReference type="PANTHER" id="PTHR47359">
    <property type="entry name" value="PEPTIDOGLYCAN DL-ENDOPEPTIDASE CWLO"/>
    <property type="match status" value="1"/>
</dbReference>
<sequence>MSRGLWPPCIRAVTVCPRSRRSPTAPPGRHGLHTTRSAAHVSHRRSARPGPVTLTGVTVLSAALATAAAALTAAPASADPADRTAARDAAVARVAKLYEQAERATEEFNAAGERTEKLRGEVSALQDRTARAQERVNRMRGRLGALAAAQYRAGGIDPSITLMLTERPETYLAKAAVLDRLSSSRLGELRALRAARRGLEQQRLETARKLADLEAGRKTVERHKEEVRRKLADARRLLNALPAGDRESYDRISRGDGHGAGAPDLSGVPAPSGRAAAAVAAIRAAIGSPYAWGSTGPSSFDCSGLTQWAYGRAGVALPRTSQAQRGAGRQVPLAQARPGDLVIYRSDASHVAMYVGNGRVVHAPYPGARVRYDPVGMLPVSSVTRP</sequence>
<dbReference type="GO" id="GO:0008234">
    <property type="term" value="F:cysteine-type peptidase activity"/>
    <property type="evidence" value="ECO:0007669"/>
    <property type="project" value="UniProtKB-KW"/>
</dbReference>
<dbReference type="PROSITE" id="PS51935">
    <property type="entry name" value="NLPC_P60"/>
    <property type="match status" value="1"/>
</dbReference>
<evidence type="ECO:0000313" key="8">
    <source>
        <dbReference type="EMBL" id="TBO58385.1"/>
    </source>
</evidence>
<evidence type="ECO:0000256" key="4">
    <source>
        <dbReference type="ARBA" id="ARBA00022807"/>
    </source>
</evidence>
<dbReference type="InterPro" id="IPR000064">
    <property type="entry name" value="NLP_P60_dom"/>
</dbReference>
<dbReference type="Gene3D" id="3.90.1720.10">
    <property type="entry name" value="endopeptidase domain like (from Nostoc punctiforme)"/>
    <property type="match status" value="1"/>
</dbReference>
<organism evidence="8 9">
    <name type="scientific">Streptomyces kasugaensis</name>
    <dbReference type="NCBI Taxonomy" id="1946"/>
    <lineage>
        <taxon>Bacteria</taxon>
        <taxon>Bacillati</taxon>
        <taxon>Actinomycetota</taxon>
        <taxon>Actinomycetes</taxon>
        <taxon>Kitasatosporales</taxon>
        <taxon>Streptomycetaceae</taxon>
        <taxon>Streptomyces</taxon>
    </lineage>
</organism>
<dbReference type="AlphaFoldDB" id="A0A4Q9HU38"/>
<comment type="similarity">
    <text evidence="1">Belongs to the peptidase C40 family.</text>
</comment>
<dbReference type="Pfam" id="PF00877">
    <property type="entry name" value="NLPC_P60"/>
    <property type="match status" value="1"/>
</dbReference>
<evidence type="ECO:0000313" key="9">
    <source>
        <dbReference type="Proteomes" id="UP000292452"/>
    </source>
</evidence>
<comment type="caution">
    <text evidence="8">The sequence shown here is derived from an EMBL/GenBank/DDBJ whole genome shotgun (WGS) entry which is preliminary data.</text>
</comment>
<dbReference type="InterPro" id="IPR038765">
    <property type="entry name" value="Papain-like_cys_pep_sf"/>
</dbReference>
<evidence type="ECO:0000256" key="1">
    <source>
        <dbReference type="ARBA" id="ARBA00007074"/>
    </source>
</evidence>
<evidence type="ECO:0000256" key="3">
    <source>
        <dbReference type="ARBA" id="ARBA00022801"/>
    </source>
</evidence>